<keyword evidence="2" id="KW-0378">Hydrolase</keyword>
<evidence type="ECO:0000256" key="1">
    <source>
        <dbReference type="ARBA" id="ARBA00006153"/>
    </source>
</evidence>
<evidence type="ECO:0000259" key="4">
    <source>
        <dbReference type="Pfam" id="PF07687"/>
    </source>
</evidence>
<evidence type="ECO:0000256" key="3">
    <source>
        <dbReference type="PIRSR" id="PIRSR005962-1"/>
    </source>
</evidence>
<name>A0AB36R459_9HYPH</name>
<protein>
    <submittedName>
        <fullName evidence="5">N-acyl-L-amino acid amidohydrolase</fullName>
    </submittedName>
</protein>
<dbReference type="SUPFAM" id="SSF53187">
    <property type="entry name" value="Zn-dependent exopeptidases"/>
    <property type="match status" value="1"/>
</dbReference>
<dbReference type="InterPro" id="IPR002933">
    <property type="entry name" value="Peptidase_M20"/>
</dbReference>
<comment type="cofactor">
    <cofactor evidence="3">
        <name>Mn(2+)</name>
        <dbReference type="ChEBI" id="CHEBI:29035"/>
    </cofactor>
    <text evidence="3">The Mn(2+) ion enhances activity.</text>
</comment>
<reference evidence="6" key="1">
    <citation type="submission" date="2017-08" db="EMBL/GenBank/DDBJ databases">
        <title>Mesorhizobium wenxinae sp. nov., a novel rhizobial species isolated from root nodules of chickpea (Cicer arietinum L.).</title>
        <authorList>
            <person name="Zhang J."/>
        </authorList>
    </citation>
    <scope>NUCLEOTIDE SEQUENCE [LARGE SCALE GENOMIC DNA]</scope>
    <source>
        <strain evidence="6">USDA 3392</strain>
    </source>
</reference>
<keyword evidence="6" id="KW-1185">Reference proteome</keyword>
<dbReference type="PIRSF" id="PIRSF005962">
    <property type="entry name" value="Pept_M20D_amidohydro"/>
    <property type="match status" value="1"/>
</dbReference>
<sequence length="396" mass="41674">MPERRNDPGPEIEGLIRAIEARLIELRRDIHAHPETGFDTVRTAGLVAAELGALGIEARTGVGRTGVVAEISGAFPGPCLILRADMDALPIGEQTGLPYASTIPGRMHACGHDLHTASLLGAAHALVSLAPRLRGSVRLIFQPAEETQESGAAAMVVADGAAKGADMAIAFHNRPELPAGQVLLNRGASTASSDEFKVVVRGKSGHAARPHAAIDPIVASAHIITQLQTVISREMDPAQSAVLTIGHIEGGATQNIIPDSCMFEGTVRCRSPRSRDLAEAAFRRICEGTAQALNAAVEIDYARGAPPLMNDDALVDRAVSVLGHQFGATPQVEPGTSFGAEDFSYFSELMPSVQIFIGSGQPGRDDRVHNSDYQPDEACIGQSAIALTRMAVDLLS</sequence>
<dbReference type="FunFam" id="3.30.70.360:FF:000014">
    <property type="entry name" value="N-acyl-L-amino acid amidohydrolase"/>
    <property type="match status" value="1"/>
</dbReference>
<proteinExistence type="inferred from homology"/>
<dbReference type="PANTHER" id="PTHR11014:SF63">
    <property type="entry name" value="METALLOPEPTIDASE, PUTATIVE (AFU_ORTHOLOGUE AFUA_6G09600)-RELATED"/>
    <property type="match status" value="1"/>
</dbReference>
<dbReference type="GO" id="GO:0046872">
    <property type="term" value="F:metal ion binding"/>
    <property type="evidence" value="ECO:0007669"/>
    <property type="project" value="UniProtKB-KW"/>
</dbReference>
<dbReference type="CDD" id="cd03886">
    <property type="entry name" value="M20_Acy1"/>
    <property type="match status" value="1"/>
</dbReference>
<dbReference type="AlphaFoldDB" id="A0AB36R459"/>
<feature type="binding site" evidence="3">
    <location>
        <position position="110"/>
    </location>
    <ligand>
        <name>Mn(2+)</name>
        <dbReference type="ChEBI" id="CHEBI:29035"/>
        <label>2</label>
    </ligand>
</feature>
<keyword evidence="3" id="KW-0479">Metal-binding</keyword>
<dbReference type="Gene3D" id="3.40.630.10">
    <property type="entry name" value="Zn peptidases"/>
    <property type="match status" value="1"/>
</dbReference>
<dbReference type="NCBIfam" id="TIGR01891">
    <property type="entry name" value="amidohydrolases"/>
    <property type="match status" value="1"/>
</dbReference>
<dbReference type="EMBL" id="NPKI01000033">
    <property type="protein sequence ID" value="PAP99284.1"/>
    <property type="molecule type" value="Genomic_DNA"/>
</dbReference>
<dbReference type="Gene3D" id="3.30.70.360">
    <property type="match status" value="1"/>
</dbReference>
<comment type="caution">
    <text evidence="5">The sequence shown here is derived from an EMBL/GenBank/DDBJ whole genome shotgun (WGS) entry which is preliminary data.</text>
</comment>
<organism evidence="5 6">
    <name type="scientific">Mesorhizobium mediterraneum</name>
    <dbReference type="NCBI Taxonomy" id="43617"/>
    <lineage>
        <taxon>Bacteria</taxon>
        <taxon>Pseudomonadati</taxon>
        <taxon>Pseudomonadota</taxon>
        <taxon>Alphaproteobacteria</taxon>
        <taxon>Hyphomicrobiales</taxon>
        <taxon>Phyllobacteriaceae</taxon>
        <taxon>Mesorhizobium</taxon>
    </lineage>
</organism>
<evidence type="ECO:0000313" key="6">
    <source>
        <dbReference type="Proteomes" id="UP000216215"/>
    </source>
</evidence>
<dbReference type="GO" id="GO:0016787">
    <property type="term" value="F:hydrolase activity"/>
    <property type="evidence" value="ECO:0007669"/>
    <property type="project" value="UniProtKB-KW"/>
</dbReference>
<dbReference type="Pfam" id="PF01546">
    <property type="entry name" value="Peptidase_M20"/>
    <property type="match status" value="1"/>
</dbReference>
<feature type="binding site" evidence="3">
    <location>
        <position position="172"/>
    </location>
    <ligand>
        <name>Mn(2+)</name>
        <dbReference type="ChEBI" id="CHEBI:29035"/>
        <label>2</label>
    </ligand>
</feature>
<dbReference type="RefSeq" id="WP_095487886.1">
    <property type="nucleotide sequence ID" value="NZ_CP088151.1"/>
</dbReference>
<dbReference type="InterPro" id="IPR017439">
    <property type="entry name" value="Amidohydrolase"/>
</dbReference>
<dbReference type="InterPro" id="IPR036264">
    <property type="entry name" value="Bact_exopeptidase_dim_dom"/>
</dbReference>
<keyword evidence="3" id="KW-0464">Manganese</keyword>
<feature type="binding site" evidence="3">
    <location>
        <position position="369"/>
    </location>
    <ligand>
        <name>Mn(2+)</name>
        <dbReference type="ChEBI" id="CHEBI:29035"/>
        <label>2</label>
    </ligand>
</feature>
<evidence type="ECO:0000313" key="5">
    <source>
        <dbReference type="EMBL" id="PAP99284.1"/>
    </source>
</evidence>
<comment type="similarity">
    <text evidence="1">Belongs to the peptidase M20 family.</text>
</comment>
<dbReference type="Pfam" id="PF07687">
    <property type="entry name" value="M20_dimer"/>
    <property type="match status" value="1"/>
</dbReference>
<accession>A0AB36R459</accession>
<dbReference type="Proteomes" id="UP000216215">
    <property type="component" value="Unassembled WGS sequence"/>
</dbReference>
<dbReference type="SUPFAM" id="SSF55031">
    <property type="entry name" value="Bacterial exopeptidase dimerisation domain"/>
    <property type="match status" value="1"/>
</dbReference>
<dbReference type="InterPro" id="IPR011650">
    <property type="entry name" value="Peptidase_M20_dimer"/>
</dbReference>
<evidence type="ECO:0000256" key="2">
    <source>
        <dbReference type="ARBA" id="ARBA00022801"/>
    </source>
</evidence>
<feature type="domain" description="Peptidase M20 dimerisation" evidence="4">
    <location>
        <begin position="194"/>
        <end position="287"/>
    </location>
</feature>
<dbReference type="PANTHER" id="PTHR11014">
    <property type="entry name" value="PEPTIDASE M20 FAMILY MEMBER"/>
    <property type="match status" value="1"/>
</dbReference>
<feature type="binding site" evidence="3">
    <location>
        <position position="112"/>
    </location>
    <ligand>
        <name>Mn(2+)</name>
        <dbReference type="ChEBI" id="CHEBI:29035"/>
        <label>2</label>
    </ligand>
</feature>
<gene>
    <name evidence="5" type="ORF">CIT25_26085</name>
</gene>
<feature type="binding site" evidence="3">
    <location>
        <position position="146"/>
    </location>
    <ligand>
        <name>Mn(2+)</name>
        <dbReference type="ChEBI" id="CHEBI:29035"/>
        <label>2</label>
    </ligand>
</feature>